<reference evidence="3 4" key="1">
    <citation type="submission" date="2015-12" db="EMBL/GenBank/DDBJ databases">
        <title>The genome of Folsomia candida.</title>
        <authorList>
            <person name="Faddeeva A."/>
            <person name="Derks M.F."/>
            <person name="Anvar Y."/>
            <person name="Smit S."/>
            <person name="Van Straalen N."/>
            <person name="Roelofs D."/>
        </authorList>
    </citation>
    <scope>NUCLEOTIDE SEQUENCE [LARGE SCALE GENOMIC DNA]</scope>
    <source>
        <strain evidence="3 4">VU population</strain>
        <tissue evidence="3">Whole body</tissue>
    </source>
</reference>
<feature type="compositionally biased region" description="Polar residues" evidence="1">
    <location>
        <begin position="534"/>
        <end position="543"/>
    </location>
</feature>
<dbReference type="AlphaFoldDB" id="A0A226EEH6"/>
<feature type="region of interest" description="Disordered" evidence="1">
    <location>
        <begin position="301"/>
        <end position="321"/>
    </location>
</feature>
<evidence type="ECO:0000256" key="1">
    <source>
        <dbReference type="SAM" id="MobiDB-lite"/>
    </source>
</evidence>
<organism evidence="3 4">
    <name type="scientific">Folsomia candida</name>
    <name type="common">Springtail</name>
    <dbReference type="NCBI Taxonomy" id="158441"/>
    <lineage>
        <taxon>Eukaryota</taxon>
        <taxon>Metazoa</taxon>
        <taxon>Ecdysozoa</taxon>
        <taxon>Arthropoda</taxon>
        <taxon>Hexapoda</taxon>
        <taxon>Collembola</taxon>
        <taxon>Entomobryomorpha</taxon>
        <taxon>Isotomoidea</taxon>
        <taxon>Isotomidae</taxon>
        <taxon>Proisotominae</taxon>
        <taxon>Folsomia</taxon>
    </lineage>
</organism>
<feature type="region of interest" description="Disordered" evidence="1">
    <location>
        <begin position="179"/>
        <end position="237"/>
    </location>
</feature>
<name>A0A226EEH6_FOLCA</name>
<keyword evidence="4" id="KW-1185">Reference proteome</keyword>
<evidence type="ECO:0000256" key="2">
    <source>
        <dbReference type="SAM" id="Phobius"/>
    </source>
</evidence>
<feature type="compositionally biased region" description="Basic and acidic residues" evidence="1">
    <location>
        <begin position="1"/>
        <end position="14"/>
    </location>
</feature>
<keyword evidence="2" id="KW-0472">Membrane</keyword>
<proteinExistence type="predicted"/>
<feature type="region of interest" description="Disordered" evidence="1">
    <location>
        <begin position="333"/>
        <end position="356"/>
    </location>
</feature>
<gene>
    <name evidence="3" type="ORF">Fcan01_09672</name>
</gene>
<evidence type="ECO:0000313" key="4">
    <source>
        <dbReference type="Proteomes" id="UP000198287"/>
    </source>
</evidence>
<feature type="transmembrane region" description="Helical" evidence="2">
    <location>
        <begin position="71"/>
        <end position="94"/>
    </location>
</feature>
<sequence>MEKVRGKSGKEVVRKSQLSPPTRPDQNESREEENEKVGATTTGAASGEDSVRISPLGYKPTKMITCSSASLIKLCVVFVLNISLFTTGTAPPLLSSNKRPTTSPQGDESAIKTSSTTEWSTTIGSYASRTESPPPLRVPSSTTVSSPTSHVNVTGGRRPSSEIKPTTTTFSTIKLSTLSSSLSSTGGGRSRRVAENLGGSTTSSSLSKKFEDLLPFSTSPPPPTHSRLPHSSKKSDQPIIVEAVKSSKISEVSDIIGATRGRSSDGESERASTNYRVTSSSSSSSHSVLVDYVGELSPRVTYSTSSSKLETADGEQSHEGGEEEILSATMTTTAAAATTTSTTTSPTSSLSSPEMLTSTKMGDFLSTKRSQKDDNTISTATFSTGNAIITTETETGGSSGGGMEDLFSEDQMMMMEFNDDAYSAVDEDDETFSIGIMFDKDYSPEEIAEYIFLTGDERGVASTINDLINDGLMLSRTETIKFLESVKAHLTDLRSRYQEFLIVSEDAEDSGGGESPSVGVTGGDDNNGESGDSVTSSTTNIPT</sequence>
<feature type="compositionally biased region" description="Basic and acidic residues" evidence="1">
    <location>
        <begin position="25"/>
        <end position="36"/>
    </location>
</feature>
<dbReference type="Proteomes" id="UP000198287">
    <property type="component" value="Unassembled WGS sequence"/>
</dbReference>
<keyword evidence="2" id="KW-0812">Transmembrane</keyword>
<feature type="region of interest" description="Disordered" evidence="1">
    <location>
        <begin position="1"/>
        <end position="53"/>
    </location>
</feature>
<feature type="compositionally biased region" description="Low complexity" evidence="1">
    <location>
        <begin position="138"/>
        <end position="154"/>
    </location>
</feature>
<feature type="compositionally biased region" description="Low complexity" evidence="1">
    <location>
        <begin position="197"/>
        <end position="217"/>
    </location>
</feature>
<feature type="compositionally biased region" description="Polar residues" evidence="1">
    <location>
        <begin position="89"/>
        <end position="131"/>
    </location>
</feature>
<evidence type="ECO:0000313" key="3">
    <source>
        <dbReference type="EMBL" id="OXA55467.1"/>
    </source>
</evidence>
<feature type="region of interest" description="Disordered" evidence="1">
    <location>
        <begin position="89"/>
        <end position="167"/>
    </location>
</feature>
<dbReference type="EMBL" id="LNIX01000004">
    <property type="protein sequence ID" value="OXA55467.1"/>
    <property type="molecule type" value="Genomic_DNA"/>
</dbReference>
<comment type="caution">
    <text evidence="3">The sequence shown here is derived from an EMBL/GenBank/DDBJ whole genome shotgun (WGS) entry which is preliminary data.</text>
</comment>
<protein>
    <submittedName>
        <fullName evidence="3">Uncharacterized protein</fullName>
    </submittedName>
</protein>
<accession>A0A226EEH6</accession>
<keyword evidence="2" id="KW-1133">Transmembrane helix</keyword>
<feature type="region of interest" description="Disordered" evidence="1">
    <location>
        <begin position="256"/>
        <end position="281"/>
    </location>
</feature>
<feature type="region of interest" description="Disordered" evidence="1">
    <location>
        <begin position="505"/>
        <end position="543"/>
    </location>
</feature>